<protein>
    <submittedName>
        <fullName evidence="4">MCE family protein</fullName>
    </submittedName>
</protein>
<dbReference type="InterPro" id="IPR003399">
    <property type="entry name" value="Mce/MlaD"/>
</dbReference>
<sequence>MKFKPHGTTVKLSIFALVMLLVLAALTVIFSEMRFSRSTGYHAIFNSSSGILPGAKVRIAGVPVGSVTRVSVGKDHLAHVDFDLDQQYRIYSGTQAAVRYEDLVGNRYMELMDGPGTAQPLGKGATIPLGQTKPALDLDLLLGGMKPLLRGLNPDQINDLTGALLQVFQGQGGTLVSLLNSGGSFTKTLADRDALIGSVIENLKTVLGTIDQNNADFQTTLNELQRLVSGLAADKDPIGDALPRLAGATGGLQDLLMQTRPDLKADFQQLGTLSQNLDDKSDEVDYVLNLLPPTYKKLIRIGSYGSFLNMFVCGAALIVDAPGGGTTRITMPSGQTTGRCAAK</sequence>
<feature type="transmembrane region" description="Helical" evidence="1">
    <location>
        <begin position="12"/>
        <end position="30"/>
    </location>
</feature>
<dbReference type="InterPro" id="IPR052336">
    <property type="entry name" value="MlaD_Phospholipid_Transporter"/>
</dbReference>
<organism evidence="4 5">
    <name type="scientific">Nocardia terrae</name>
    <dbReference type="NCBI Taxonomy" id="2675851"/>
    <lineage>
        <taxon>Bacteria</taxon>
        <taxon>Bacillati</taxon>
        <taxon>Actinomycetota</taxon>
        <taxon>Actinomycetes</taxon>
        <taxon>Mycobacteriales</taxon>
        <taxon>Nocardiaceae</taxon>
        <taxon>Nocardia</taxon>
    </lineage>
</organism>
<accession>A0A7K1UYP2</accession>
<evidence type="ECO:0000313" key="4">
    <source>
        <dbReference type="EMBL" id="MVU79289.1"/>
    </source>
</evidence>
<dbReference type="AlphaFoldDB" id="A0A7K1UYP2"/>
<keyword evidence="1" id="KW-1133">Transmembrane helix</keyword>
<dbReference type="GO" id="GO:0051701">
    <property type="term" value="P:biological process involved in interaction with host"/>
    <property type="evidence" value="ECO:0007669"/>
    <property type="project" value="TreeGrafter"/>
</dbReference>
<dbReference type="PANTHER" id="PTHR33371">
    <property type="entry name" value="INTERMEMBRANE PHOSPHOLIPID TRANSPORT SYSTEM BINDING PROTEIN MLAD-RELATED"/>
    <property type="match status" value="1"/>
</dbReference>
<evidence type="ECO:0000313" key="5">
    <source>
        <dbReference type="Proteomes" id="UP000466794"/>
    </source>
</evidence>
<dbReference type="RefSeq" id="WP_328601999.1">
    <property type="nucleotide sequence ID" value="NZ_WRPP01000003.1"/>
</dbReference>
<keyword evidence="5" id="KW-1185">Reference proteome</keyword>
<evidence type="ECO:0000256" key="1">
    <source>
        <dbReference type="SAM" id="Phobius"/>
    </source>
</evidence>
<evidence type="ECO:0000259" key="2">
    <source>
        <dbReference type="Pfam" id="PF02470"/>
    </source>
</evidence>
<dbReference type="Pfam" id="PF02470">
    <property type="entry name" value="MlaD"/>
    <property type="match status" value="1"/>
</dbReference>
<dbReference type="InterPro" id="IPR024516">
    <property type="entry name" value="Mce_C"/>
</dbReference>
<dbReference type="Pfam" id="PF11887">
    <property type="entry name" value="Mce4_CUP1"/>
    <property type="match status" value="1"/>
</dbReference>
<feature type="domain" description="Mammalian cell entry C-terminal" evidence="3">
    <location>
        <begin position="118"/>
        <end position="290"/>
    </location>
</feature>
<dbReference type="InterPro" id="IPR005693">
    <property type="entry name" value="Mce"/>
</dbReference>
<gene>
    <name evidence="4" type="ORF">GPX89_18845</name>
</gene>
<keyword evidence="1" id="KW-0472">Membrane</keyword>
<dbReference type="EMBL" id="WRPP01000003">
    <property type="protein sequence ID" value="MVU79289.1"/>
    <property type="molecule type" value="Genomic_DNA"/>
</dbReference>
<proteinExistence type="predicted"/>
<dbReference type="Proteomes" id="UP000466794">
    <property type="component" value="Unassembled WGS sequence"/>
</dbReference>
<evidence type="ECO:0000259" key="3">
    <source>
        <dbReference type="Pfam" id="PF11887"/>
    </source>
</evidence>
<reference evidence="4 5" key="1">
    <citation type="submission" date="2019-12" db="EMBL/GenBank/DDBJ databases">
        <title>Nocardia sp. nov. ET3-3 isolated from soil.</title>
        <authorList>
            <person name="Kanchanasin P."/>
            <person name="Tanasupawat S."/>
            <person name="Yuki M."/>
            <person name="Kudo T."/>
        </authorList>
    </citation>
    <scope>NUCLEOTIDE SEQUENCE [LARGE SCALE GENOMIC DNA]</scope>
    <source>
        <strain evidence="4 5">ET3-3</strain>
    </source>
</reference>
<name>A0A7K1UYP2_9NOCA</name>
<keyword evidence="1" id="KW-0812">Transmembrane</keyword>
<feature type="domain" description="Mce/MlaD" evidence="2">
    <location>
        <begin position="40"/>
        <end position="114"/>
    </location>
</feature>
<dbReference type="NCBIfam" id="TIGR00996">
    <property type="entry name" value="Mtu_fam_mce"/>
    <property type="match status" value="1"/>
</dbReference>
<dbReference type="PANTHER" id="PTHR33371:SF17">
    <property type="entry name" value="MCE-FAMILY PROTEIN MCE1B"/>
    <property type="match status" value="1"/>
</dbReference>
<dbReference type="GO" id="GO:0005576">
    <property type="term" value="C:extracellular region"/>
    <property type="evidence" value="ECO:0007669"/>
    <property type="project" value="TreeGrafter"/>
</dbReference>
<comment type="caution">
    <text evidence="4">The sequence shown here is derived from an EMBL/GenBank/DDBJ whole genome shotgun (WGS) entry which is preliminary data.</text>
</comment>